<evidence type="ECO:0000313" key="4">
    <source>
        <dbReference type="Proteomes" id="UP000179279"/>
    </source>
</evidence>
<keyword evidence="2" id="KW-1133">Transmembrane helix</keyword>
<organism evidence="3 4">
    <name type="scientific">Candidatus Woykebacteria bacterium RIFCSPLOWO2_01_FULL_41_12</name>
    <dbReference type="NCBI Taxonomy" id="1802604"/>
    <lineage>
        <taxon>Bacteria</taxon>
        <taxon>Candidatus Woykeibacteriota</taxon>
    </lineage>
</organism>
<gene>
    <name evidence="3" type="ORF">A3A57_01745</name>
</gene>
<dbReference type="AlphaFoldDB" id="A0A1G1WUY9"/>
<keyword evidence="2" id="KW-0812">Transmembrane</keyword>
<sequence>MKKDTAAVFRIYILPILATVVVILIVPFVLLPQLDRIKIKNQEVKEGQERLDRLNKKISDLSLVDETSESVMLLELEKVIPGSKKLAPLIVGLRNMALESNLVITDMNFKPGRVGTEATNSATISSLSKKTKSQINEKGTSSQGELIFIVKVSGSLENVKKFFAKLEIAKRLMGVEVVKGEQDEEDSSKYRFELSVNAPFEPAKSEGDVVGEPLPELTSAHKSLFDQLIGLKDYTNKDVPTVKTGVDNPFE</sequence>
<dbReference type="EMBL" id="MHDA01000030">
    <property type="protein sequence ID" value="OGY31578.1"/>
    <property type="molecule type" value="Genomic_DNA"/>
</dbReference>
<name>A0A1G1WUY9_9BACT</name>
<feature type="coiled-coil region" evidence="1">
    <location>
        <begin position="37"/>
        <end position="64"/>
    </location>
</feature>
<proteinExistence type="predicted"/>
<dbReference type="InterPro" id="IPR014717">
    <property type="entry name" value="Transl_elong_EF1B/ribsomal_bS6"/>
</dbReference>
<accession>A0A1G1WUY9</accession>
<evidence type="ECO:0000256" key="2">
    <source>
        <dbReference type="SAM" id="Phobius"/>
    </source>
</evidence>
<reference evidence="3 4" key="1">
    <citation type="journal article" date="2016" name="Nat. Commun.">
        <title>Thousands of microbial genomes shed light on interconnected biogeochemical processes in an aquifer system.</title>
        <authorList>
            <person name="Anantharaman K."/>
            <person name="Brown C.T."/>
            <person name="Hug L.A."/>
            <person name="Sharon I."/>
            <person name="Castelle C.J."/>
            <person name="Probst A.J."/>
            <person name="Thomas B.C."/>
            <person name="Singh A."/>
            <person name="Wilkins M.J."/>
            <person name="Karaoz U."/>
            <person name="Brodie E.L."/>
            <person name="Williams K.H."/>
            <person name="Hubbard S.S."/>
            <person name="Banfield J.F."/>
        </authorList>
    </citation>
    <scope>NUCLEOTIDE SEQUENCE [LARGE SCALE GENOMIC DNA]</scope>
</reference>
<dbReference type="Proteomes" id="UP000179279">
    <property type="component" value="Unassembled WGS sequence"/>
</dbReference>
<keyword evidence="1" id="KW-0175">Coiled coil</keyword>
<feature type="transmembrane region" description="Helical" evidence="2">
    <location>
        <begin position="12"/>
        <end position="31"/>
    </location>
</feature>
<dbReference type="Gene3D" id="3.30.70.60">
    <property type="match status" value="1"/>
</dbReference>
<protein>
    <submittedName>
        <fullName evidence="3">Uncharacterized protein</fullName>
    </submittedName>
</protein>
<evidence type="ECO:0000256" key="1">
    <source>
        <dbReference type="SAM" id="Coils"/>
    </source>
</evidence>
<evidence type="ECO:0000313" key="3">
    <source>
        <dbReference type="EMBL" id="OGY31578.1"/>
    </source>
</evidence>
<comment type="caution">
    <text evidence="3">The sequence shown here is derived from an EMBL/GenBank/DDBJ whole genome shotgun (WGS) entry which is preliminary data.</text>
</comment>
<keyword evidence="2" id="KW-0472">Membrane</keyword>